<proteinExistence type="predicted"/>
<feature type="compositionally biased region" description="Pro residues" evidence="1">
    <location>
        <begin position="342"/>
        <end position="364"/>
    </location>
</feature>
<protein>
    <recommendedName>
        <fullName evidence="2">Putative plant transposon protein domain-containing protein</fullName>
    </recommendedName>
</protein>
<comment type="caution">
    <text evidence="3">The sequence shown here is derived from an EMBL/GenBank/DDBJ whole genome shotgun (WGS) entry which is preliminary data.</text>
</comment>
<dbReference type="OrthoDB" id="1001242at2759"/>
<name>A0A2P5FIC3_TREOI</name>
<evidence type="ECO:0000313" key="4">
    <source>
        <dbReference type="Proteomes" id="UP000237000"/>
    </source>
</evidence>
<sequence length="371" mass="42236">MAPKRKTTFSTSSSSSSSYIKKRFVSAKAEKRYTTFVTVKSPIQEWGFEDPGEEIEAIIATRKWQEFTKQPEPGTYEISAEFYVNAKEHNDFKVFVRDKWVSFHRSTINRYYKLPDIDNDEYCELQDQGVDPEEVIHYLARPGTEWNRSKTDVANFPAVGLNNIPNAMHYFISIKFLPSSSFSEVTNERAILNYAILKGLSIDVGKIIQHNISHILKGTINGGLAHPSLIYGLCRQADVPTRPDASPSVQEDDSHVPPPPEASTAQMDLSHQIHAMREHMTLMQQSISTQQQWQEVFQHQFNQFAAHQEQHFAYQLQFNDALVQLFSNCALNSGANAVMFPTPPQYPPFEPNQPEFYTPPPPPQGDDYGDD</sequence>
<dbReference type="InParanoid" id="A0A2P5FIC3"/>
<dbReference type="Proteomes" id="UP000237000">
    <property type="component" value="Unassembled WGS sequence"/>
</dbReference>
<dbReference type="EMBL" id="JXTC01000031">
    <property type="protein sequence ID" value="PON97548.1"/>
    <property type="molecule type" value="Genomic_DNA"/>
</dbReference>
<evidence type="ECO:0000259" key="2">
    <source>
        <dbReference type="Pfam" id="PF20167"/>
    </source>
</evidence>
<feature type="region of interest" description="Disordered" evidence="1">
    <location>
        <begin position="342"/>
        <end position="371"/>
    </location>
</feature>
<reference evidence="4" key="1">
    <citation type="submission" date="2016-06" db="EMBL/GenBank/DDBJ databases">
        <title>Parallel loss of symbiosis genes in relatives of nitrogen-fixing non-legume Parasponia.</title>
        <authorList>
            <person name="Van Velzen R."/>
            <person name="Holmer R."/>
            <person name="Bu F."/>
            <person name="Rutten L."/>
            <person name="Van Zeijl A."/>
            <person name="Liu W."/>
            <person name="Santuari L."/>
            <person name="Cao Q."/>
            <person name="Sharma T."/>
            <person name="Shen D."/>
            <person name="Roswanjaya Y."/>
            <person name="Wardhani T."/>
            <person name="Kalhor M.S."/>
            <person name="Jansen J."/>
            <person name="Van den Hoogen J."/>
            <person name="Gungor B."/>
            <person name="Hartog M."/>
            <person name="Hontelez J."/>
            <person name="Verver J."/>
            <person name="Yang W.-C."/>
            <person name="Schijlen E."/>
            <person name="Repin R."/>
            <person name="Schilthuizen M."/>
            <person name="Schranz E."/>
            <person name="Heidstra R."/>
            <person name="Miyata K."/>
            <person name="Fedorova E."/>
            <person name="Kohlen W."/>
            <person name="Bisseling T."/>
            <person name="Smit S."/>
            <person name="Geurts R."/>
        </authorList>
    </citation>
    <scope>NUCLEOTIDE SEQUENCE [LARGE SCALE GENOMIC DNA]</scope>
    <source>
        <strain evidence="4">cv. RG33-2</strain>
    </source>
</reference>
<evidence type="ECO:0000256" key="1">
    <source>
        <dbReference type="SAM" id="MobiDB-lite"/>
    </source>
</evidence>
<gene>
    <name evidence="3" type="ORF">TorRG33x02_067500</name>
</gene>
<dbReference type="AlphaFoldDB" id="A0A2P5FIC3"/>
<dbReference type="Pfam" id="PF20167">
    <property type="entry name" value="Transposase_32"/>
    <property type="match status" value="1"/>
</dbReference>
<feature type="domain" description="Putative plant transposon protein" evidence="2">
    <location>
        <begin position="62"/>
        <end position="240"/>
    </location>
</feature>
<dbReference type="InterPro" id="IPR046796">
    <property type="entry name" value="Transposase_32_dom"/>
</dbReference>
<keyword evidence="4" id="KW-1185">Reference proteome</keyword>
<feature type="region of interest" description="Disordered" evidence="1">
    <location>
        <begin position="241"/>
        <end position="266"/>
    </location>
</feature>
<organism evidence="3 4">
    <name type="scientific">Trema orientale</name>
    <name type="common">Charcoal tree</name>
    <name type="synonym">Celtis orientalis</name>
    <dbReference type="NCBI Taxonomy" id="63057"/>
    <lineage>
        <taxon>Eukaryota</taxon>
        <taxon>Viridiplantae</taxon>
        <taxon>Streptophyta</taxon>
        <taxon>Embryophyta</taxon>
        <taxon>Tracheophyta</taxon>
        <taxon>Spermatophyta</taxon>
        <taxon>Magnoliopsida</taxon>
        <taxon>eudicotyledons</taxon>
        <taxon>Gunneridae</taxon>
        <taxon>Pentapetalae</taxon>
        <taxon>rosids</taxon>
        <taxon>fabids</taxon>
        <taxon>Rosales</taxon>
        <taxon>Cannabaceae</taxon>
        <taxon>Trema</taxon>
    </lineage>
</organism>
<evidence type="ECO:0000313" key="3">
    <source>
        <dbReference type="EMBL" id="PON97548.1"/>
    </source>
</evidence>
<accession>A0A2P5FIC3</accession>